<gene>
    <name evidence="1" type="ORF">SAMN04489835_1652</name>
</gene>
<dbReference type="RefSeq" id="WP_083406749.1">
    <property type="nucleotide sequence ID" value="NZ_LT629971.1"/>
</dbReference>
<dbReference type="SUPFAM" id="SSF109854">
    <property type="entry name" value="DinB/YfiT-like putative metalloenzymes"/>
    <property type="match status" value="1"/>
</dbReference>
<dbReference type="InterPro" id="IPR017520">
    <property type="entry name" value="CHP03086"/>
</dbReference>
<dbReference type="NCBIfam" id="TIGR03083">
    <property type="entry name" value="maleylpyruvate isomerase family mycothiol-dependent enzyme"/>
    <property type="match status" value="1"/>
</dbReference>
<sequence>MPDDLRAGPDSPPTDELRSAEKSFAVLQHVLHGIAADDLHKQTPCREFDIAGLTEHLMNSITGLGGIAGAQFAQRDPDAPIEQQVVLAGRAALDAWRRRGLDGKVDFFGNEVPAKVIPGVLSMEFLVHAWDYATALGRDVDAPESLSDYVLGLAQKIITPEGRARAGFDDPVDVAADTGALERLIAYTGRRI</sequence>
<dbReference type="InterPro" id="IPR034660">
    <property type="entry name" value="DinB/YfiT-like"/>
</dbReference>
<dbReference type="Proteomes" id="UP000182915">
    <property type="component" value="Chromosome I"/>
</dbReference>
<dbReference type="EMBL" id="LT629971">
    <property type="protein sequence ID" value="SEH57889.1"/>
    <property type="molecule type" value="Genomic_DNA"/>
</dbReference>
<proteinExistence type="predicted"/>
<dbReference type="OrthoDB" id="8755073at2"/>
<reference evidence="2" key="1">
    <citation type="submission" date="2016-10" db="EMBL/GenBank/DDBJ databases">
        <authorList>
            <person name="Varghese N."/>
            <person name="Submissions S."/>
        </authorList>
    </citation>
    <scope>NUCLEOTIDE SEQUENCE [LARGE SCALE GENOMIC DNA]</scope>
    <source>
        <strain evidence="2">DSM 45405</strain>
    </source>
</reference>
<dbReference type="InterPro" id="IPR017517">
    <property type="entry name" value="Maleyloyr_isom"/>
</dbReference>
<organism evidence="1 2">
    <name type="scientific">Mycolicibacterium rutilum</name>
    <name type="common">Mycobacterium rutilum</name>
    <dbReference type="NCBI Taxonomy" id="370526"/>
    <lineage>
        <taxon>Bacteria</taxon>
        <taxon>Bacillati</taxon>
        <taxon>Actinomycetota</taxon>
        <taxon>Actinomycetes</taxon>
        <taxon>Mycobacteriales</taxon>
        <taxon>Mycobacteriaceae</taxon>
        <taxon>Mycolicibacterium</taxon>
    </lineage>
</organism>
<evidence type="ECO:0000313" key="2">
    <source>
        <dbReference type="Proteomes" id="UP000182915"/>
    </source>
</evidence>
<dbReference type="NCBIfam" id="TIGR03086">
    <property type="entry name" value="TIGR03086 family metal-binding protein"/>
    <property type="match status" value="1"/>
</dbReference>
<keyword evidence="2" id="KW-1185">Reference proteome</keyword>
<protein>
    <submittedName>
        <fullName evidence="1">TIGR03086 family protein</fullName>
    </submittedName>
</protein>
<dbReference type="AlphaFoldDB" id="A0A1H6JAW6"/>
<evidence type="ECO:0000313" key="1">
    <source>
        <dbReference type="EMBL" id="SEH57889.1"/>
    </source>
</evidence>
<dbReference type="STRING" id="370526.SAMN04489835_1652"/>
<accession>A0A1H6JAW6</accession>
<name>A0A1H6JAW6_MYCRU</name>